<comment type="caution">
    <text evidence="7">The sequence shown here is derived from an EMBL/GenBank/DDBJ whole genome shotgun (WGS) entry which is preliminary data.</text>
</comment>
<protein>
    <submittedName>
        <fullName evidence="7">Krueppel-like factor 5</fullName>
    </submittedName>
</protein>
<dbReference type="EMBL" id="MTYJ01000046">
    <property type="protein sequence ID" value="OQV18756.1"/>
    <property type="molecule type" value="Genomic_DNA"/>
</dbReference>
<evidence type="ECO:0000256" key="5">
    <source>
        <dbReference type="SAM" id="MobiDB-lite"/>
    </source>
</evidence>
<dbReference type="GO" id="GO:0008270">
    <property type="term" value="F:zinc ion binding"/>
    <property type="evidence" value="ECO:0007669"/>
    <property type="project" value="UniProtKB-KW"/>
</dbReference>
<keyword evidence="3" id="KW-0862">Zinc</keyword>
<dbReference type="InterPro" id="IPR036236">
    <property type="entry name" value="Znf_C2H2_sf"/>
</dbReference>
<evidence type="ECO:0000313" key="7">
    <source>
        <dbReference type="EMBL" id="OQV18756.1"/>
    </source>
</evidence>
<dbReference type="GO" id="GO:0000978">
    <property type="term" value="F:RNA polymerase II cis-regulatory region sequence-specific DNA binding"/>
    <property type="evidence" value="ECO:0007669"/>
    <property type="project" value="TreeGrafter"/>
</dbReference>
<proteinExistence type="predicted"/>
<dbReference type="OrthoDB" id="4748970at2759"/>
<dbReference type="Proteomes" id="UP000192578">
    <property type="component" value="Unassembled WGS sequence"/>
</dbReference>
<feature type="domain" description="C2H2-type" evidence="6">
    <location>
        <begin position="262"/>
        <end position="291"/>
    </location>
</feature>
<keyword evidence="1" id="KW-0479">Metal-binding</keyword>
<dbReference type="PROSITE" id="PS00028">
    <property type="entry name" value="ZINC_FINGER_C2H2_1"/>
    <property type="match status" value="3"/>
</dbReference>
<evidence type="ECO:0000256" key="3">
    <source>
        <dbReference type="ARBA" id="ARBA00022833"/>
    </source>
</evidence>
<gene>
    <name evidence="7" type="ORF">BV898_07193</name>
</gene>
<feature type="compositionally biased region" description="Basic and acidic residues" evidence="5">
    <location>
        <begin position="313"/>
        <end position="325"/>
    </location>
</feature>
<dbReference type="PANTHER" id="PTHR23235:SF150">
    <property type="entry name" value="KRUEPPEL-LIKE FACTOR LUNA"/>
    <property type="match status" value="1"/>
</dbReference>
<sequence>MHPVDTLPDKVLEFRLTDHDGRTIFQTKYTVQASADEIRDIIHRDLDHLARGRTENCLKEEEDRHYPMEGMEEDMDDLDYGRNDDEPEPDPDSHDQPVDLSCMRASVIRHGTTERHPPRSRSPIKSSRSNMSTPTKRFFAHPHSQPGSPRASPVSFMRQRMNPPLFVLNPAGMDDLPQLMQPLEMSSPTSRIHHVHSTRLMDCITGYTPTPNGESPTSCPDLDDKMDVRRSYACSFPECNKMYKKSSHLKAHIRTHTGEKPYACSWDGCDWRFARSDELTRHFRKHTGDKPFKCQFCDRAFARSDHLALHLKRHPDGANSERRQSAESAASGSFSHSYSMLRHSP</sequence>
<organism evidence="7 8">
    <name type="scientific">Hypsibius exemplaris</name>
    <name type="common">Freshwater tardigrade</name>
    <dbReference type="NCBI Taxonomy" id="2072580"/>
    <lineage>
        <taxon>Eukaryota</taxon>
        <taxon>Metazoa</taxon>
        <taxon>Ecdysozoa</taxon>
        <taxon>Tardigrada</taxon>
        <taxon>Eutardigrada</taxon>
        <taxon>Parachela</taxon>
        <taxon>Hypsibioidea</taxon>
        <taxon>Hypsibiidae</taxon>
        <taxon>Hypsibius</taxon>
    </lineage>
</organism>
<keyword evidence="2 4" id="KW-0863">Zinc-finger</keyword>
<evidence type="ECO:0000259" key="6">
    <source>
        <dbReference type="PROSITE" id="PS50157"/>
    </source>
</evidence>
<dbReference type="SMART" id="SM00355">
    <property type="entry name" value="ZnF_C2H2"/>
    <property type="match status" value="3"/>
</dbReference>
<feature type="domain" description="C2H2-type" evidence="6">
    <location>
        <begin position="232"/>
        <end position="261"/>
    </location>
</feature>
<accession>A0A1W0WU78</accession>
<dbReference type="Pfam" id="PF00096">
    <property type="entry name" value="zf-C2H2"/>
    <property type="match status" value="3"/>
</dbReference>
<evidence type="ECO:0000256" key="2">
    <source>
        <dbReference type="ARBA" id="ARBA00022771"/>
    </source>
</evidence>
<evidence type="ECO:0000256" key="4">
    <source>
        <dbReference type="PROSITE-ProRule" id="PRU00042"/>
    </source>
</evidence>
<dbReference type="InterPro" id="IPR013087">
    <property type="entry name" value="Znf_C2H2_type"/>
</dbReference>
<feature type="domain" description="C2H2-type" evidence="6">
    <location>
        <begin position="292"/>
        <end position="314"/>
    </location>
</feature>
<dbReference type="PROSITE" id="PS50157">
    <property type="entry name" value="ZINC_FINGER_C2H2_2"/>
    <property type="match status" value="3"/>
</dbReference>
<evidence type="ECO:0000313" key="8">
    <source>
        <dbReference type="Proteomes" id="UP000192578"/>
    </source>
</evidence>
<dbReference type="AlphaFoldDB" id="A0A1W0WU78"/>
<dbReference type="SUPFAM" id="SSF57667">
    <property type="entry name" value="beta-beta-alpha zinc fingers"/>
    <property type="match status" value="2"/>
</dbReference>
<feature type="region of interest" description="Disordered" evidence="5">
    <location>
        <begin position="313"/>
        <end position="345"/>
    </location>
</feature>
<reference evidence="8" key="1">
    <citation type="submission" date="2017-01" db="EMBL/GenBank/DDBJ databases">
        <title>Comparative genomics of anhydrobiosis in the tardigrade Hypsibius dujardini.</title>
        <authorList>
            <person name="Yoshida Y."/>
            <person name="Koutsovoulos G."/>
            <person name="Laetsch D."/>
            <person name="Stevens L."/>
            <person name="Kumar S."/>
            <person name="Horikawa D."/>
            <person name="Ishino K."/>
            <person name="Komine S."/>
            <person name="Tomita M."/>
            <person name="Blaxter M."/>
            <person name="Arakawa K."/>
        </authorList>
    </citation>
    <scope>NUCLEOTIDE SEQUENCE [LARGE SCALE GENOMIC DNA]</scope>
    <source>
        <strain evidence="8">Z151</strain>
    </source>
</reference>
<evidence type="ECO:0000256" key="1">
    <source>
        <dbReference type="ARBA" id="ARBA00022723"/>
    </source>
</evidence>
<dbReference type="Gene3D" id="3.30.160.60">
    <property type="entry name" value="Classic Zinc Finger"/>
    <property type="match status" value="3"/>
</dbReference>
<name>A0A1W0WU78_HYPEX</name>
<feature type="region of interest" description="Disordered" evidence="5">
    <location>
        <begin position="60"/>
        <end position="154"/>
    </location>
</feature>
<keyword evidence="8" id="KW-1185">Reference proteome</keyword>
<dbReference type="GO" id="GO:0000981">
    <property type="term" value="F:DNA-binding transcription factor activity, RNA polymerase II-specific"/>
    <property type="evidence" value="ECO:0007669"/>
    <property type="project" value="TreeGrafter"/>
</dbReference>
<dbReference type="FunFam" id="3.30.160.60:FF:000007">
    <property type="entry name" value="Basic krueppel-like factor 3"/>
    <property type="match status" value="1"/>
</dbReference>
<dbReference type="PANTHER" id="PTHR23235">
    <property type="entry name" value="KRUEPPEL-LIKE TRANSCRIPTION FACTOR"/>
    <property type="match status" value="1"/>
</dbReference>
<feature type="compositionally biased region" description="Low complexity" evidence="5">
    <location>
        <begin position="326"/>
        <end position="339"/>
    </location>
</feature>